<gene>
    <name evidence="2" type="ORF">LPJ61_005114</name>
</gene>
<comment type="caution">
    <text evidence="2">The sequence shown here is derived from an EMBL/GenBank/DDBJ whole genome shotgun (WGS) entry which is preliminary data.</text>
</comment>
<keyword evidence="3" id="KW-1185">Reference proteome</keyword>
<organism evidence="2 3">
    <name type="scientific">Coemansia biformis</name>
    <dbReference type="NCBI Taxonomy" id="1286918"/>
    <lineage>
        <taxon>Eukaryota</taxon>
        <taxon>Fungi</taxon>
        <taxon>Fungi incertae sedis</taxon>
        <taxon>Zoopagomycota</taxon>
        <taxon>Kickxellomycotina</taxon>
        <taxon>Kickxellomycetes</taxon>
        <taxon>Kickxellales</taxon>
        <taxon>Kickxellaceae</taxon>
        <taxon>Coemansia</taxon>
    </lineage>
</organism>
<dbReference type="AlphaFoldDB" id="A0A9W7Y8X6"/>
<dbReference type="InterPro" id="IPR036224">
    <property type="entry name" value="GINS_bundle-like_dom_sf"/>
</dbReference>
<feature type="region of interest" description="Disordered" evidence="1">
    <location>
        <begin position="1"/>
        <end position="52"/>
    </location>
</feature>
<evidence type="ECO:0000313" key="2">
    <source>
        <dbReference type="EMBL" id="KAJ1726546.1"/>
    </source>
</evidence>
<evidence type="ECO:0000313" key="3">
    <source>
        <dbReference type="Proteomes" id="UP001143981"/>
    </source>
</evidence>
<feature type="compositionally biased region" description="Acidic residues" evidence="1">
    <location>
        <begin position="40"/>
        <end position="52"/>
    </location>
</feature>
<proteinExistence type="predicted"/>
<evidence type="ECO:0000256" key="1">
    <source>
        <dbReference type="SAM" id="MobiDB-lite"/>
    </source>
</evidence>
<dbReference type="SUPFAM" id="SSF158573">
    <property type="entry name" value="GINS helical bundle-like"/>
    <property type="match status" value="1"/>
</dbReference>
<protein>
    <submittedName>
        <fullName evidence="2">Uncharacterized protein</fullName>
    </submittedName>
</protein>
<dbReference type="Proteomes" id="UP001143981">
    <property type="component" value="Unassembled WGS sequence"/>
</dbReference>
<accession>A0A9W7Y8X6</accession>
<reference evidence="2" key="1">
    <citation type="submission" date="2022-07" db="EMBL/GenBank/DDBJ databases">
        <title>Phylogenomic reconstructions and comparative analyses of Kickxellomycotina fungi.</title>
        <authorList>
            <person name="Reynolds N.K."/>
            <person name="Stajich J.E."/>
            <person name="Barry K."/>
            <person name="Grigoriev I.V."/>
            <person name="Crous P."/>
            <person name="Smith M.E."/>
        </authorList>
    </citation>
    <scope>NUCLEOTIDE SEQUENCE</scope>
    <source>
        <strain evidence="2">BCRC 34381</strain>
    </source>
</reference>
<dbReference type="EMBL" id="JANBOI010001496">
    <property type="protein sequence ID" value="KAJ1726546.1"/>
    <property type="molecule type" value="Genomic_DNA"/>
</dbReference>
<sequence>METGDLYSDAGSTRLDAAGQRGDSMEIEEQAGDAGHGGDGEYDDGEDYEDGEALEDDLPMLMRAWVNERNAPELLEYEGTTVENLMEL</sequence>
<name>A0A9W7Y8X6_9FUNG</name>
<dbReference type="OrthoDB" id="338231at2759"/>
<feature type="non-terminal residue" evidence="2">
    <location>
        <position position="88"/>
    </location>
</feature>
<dbReference type="Gene3D" id="1.20.58.1030">
    <property type="match status" value="1"/>
</dbReference>